<dbReference type="RefSeq" id="XP_007806233.1">
    <property type="nucleotide sequence ID" value="XM_007808042.1"/>
</dbReference>
<feature type="compositionally biased region" description="Basic and acidic residues" evidence="1">
    <location>
        <begin position="265"/>
        <end position="275"/>
    </location>
</feature>
<dbReference type="OrthoDB" id="10582823at2759"/>
<evidence type="ECO:0000313" key="3">
    <source>
        <dbReference type="Proteomes" id="UP000019373"/>
    </source>
</evidence>
<name>U1HDK4_ENDPU</name>
<dbReference type="Proteomes" id="UP000019373">
    <property type="component" value="Unassembled WGS sequence"/>
</dbReference>
<protein>
    <submittedName>
        <fullName evidence="2">Uncharacterized protein</fullName>
    </submittedName>
</protein>
<feature type="region of interest" description="Disordered" evidence="1">
    <location>
        <begin position="143"/>
        <end position="275"/>
    </location>
</feature>
<reference evidence="3" key="1">
    <citation type="journal article" date="2014" name="BMC Genomics">
        <title>Genome characteristics reveal the impact of lichenization on lichen-forming fungus Endocarpon pusillum Hedwig (Verrucariales, Ascomycota).</title>
        <authorList>
            <person name="Wang Y.-Y."/>
            <person name="Liu B."/>
            <person name="Zhang X.-Y."/>
            <person name="Zhou Q.-M."/>
            <person name="Zhang T."/>
            <person name="Li H."/>
            <person name="Yu Y.-F."/>
            <person name="Zhang X.-L."/>
            <person name="Hao X.-Y."/>
            <person name="Wang M."/>
            <person name="Wang L."/>
            <person name="Wei J.-C."/>
        </authorList>
    </citation>
    <scope>NUCLEOTIDE SEQUENCE [LARGE SCALE GENOMIC DNA]</scope>
    <source>
        <strain evidence="3">Z07020 / HMAS-L-300199</strain>
    </source>
</reference>
<accession>U1HDK4</accession>
<evidence type="ECO:0000313" key="2">
    <source>
        <dbReference type="EMBL" id="ERF68095.1"/>
    </source>
</evidence>
<feature type="compositionally biased region" description="Basic and acidic residues" evidence="1">
    <location>
        <begin position="201"/>
        <end position="213"/>
    </location>
</feature>
<keyword evidence="3" id="KW-1185">Reference proteome</keyword>
<organism evidence="2 3">
    <name type="scientific">Endocarpon pusillum (strain Z07020 / HMAS-L-300199)</name>
    <name type="common">Lichen-forming fungus</name>
    <dbReference type="NCBI Taxonomy" id="1263415"/>
    <lineage>
        <taxon>Eukaryota</taxon>
        <taxon>Fungi</taxon>
        <taxon>Dikarya</taxon>
        <taxon>Ascomycota</taxon>
        <taxon>Pezizomycotina</taxon>
        <taxon>Eurotiomycetes</taxon>
        <taxon>Chaetothyriomycetidae</taxon>
        <taxon>Verrucariales</taxon>
        <taxon>Verrucariaceae</taxon>
        <taxon>Endocarpon</taxon>
    </lineage>
</organism>
<dbReference type="AlphaFoldDB" id="U1HDK4"/>
<evidence type="ECO:0000256" key="1">
    <source>
        <dbReference type="SAM" id="MobiDB-lite"/>
    </source>
</evidence>
<sequence>MAAQDQALLFNSRSYLKKFAKGVRSGADPHRASLRKYFICTNIYDEAFTEYPCKGWQELVDCFCMLVDKCDSLQVLVIHSAAFTSMEEVEIIASTIKELAGQVLGHHPNLTRLVQYGPANATTDVGYVKWALIDKDNSRLGSWAPNNDSRVLSEHKDLSQGGRRLQMTREQKRARDWMMSEMGGSSEDDPDSPDEDAANTDEDKVNDEGNADKEETDANGDGADCDNNEYDDSETEPEADDEDEDDELREDANDLDQQTDMMDEDAPRIKRQRVE</sequence>
<feature type="compositionally biased region" description="Acidic residues" evidence="1">
    <location>
        <begin position="214"/>
        <end position="249"/>
    </location>
</feature>
<proteinExistence type="predicted"/>
<gene>
    <name evidence="2" type="ORF">EPUS_06906</name>
</gene>
<dbReference type="GeneID" id="19241795"/>
<feature type="compositionally biased region" description="Acidic residues" evidence="1">
    <location>
        <begin position="186"/>
        <end position="200"/>
    </location>
</feature>
<dbReference type="HOGENOM" id="CLU_1012046_0_0_1"/>
<dbReference type="EMBL" id="KE721541">
    <property type="protein sequence ID" value="ERF68095.1"/>
    <property type="molecule type" value="Genomic_DNA"/>
</dbReference>
<feature type="compositionally biased region" description="Basic and acidic residues" evidence="1">
    <location>
        <begin position="167"/>
        <end position="178"/>
    </location>
</feature>